<dbReference type="PIRSF" id="PIRSF009533">
    <property type="entry name" value="FlbT"/>
    <property type="match status" value="1"/>
</dbReference>
<accession>A0A3B0RFR5</accession>
<dbReference type="GO" id="GO:0048027">
    <property type="term" value="F:mRNA 5'-UTR binding"/>
    <property type="evidence" value="ECO:0007669"/>
    <property type="project" value="InterPro"/>
</dbReference>
<evidence type="ECO:0000313" key="2">
    <source>
        <dbReference type="EMBL" id="VAV90771.1"/>
    </source>
</evidence>
<dbReference type="GO" id="GO:1902209">
    <property type="term" value="P:negative regulation of bacterial-type flagellum assembly"/>
    <property type="evidence" value="ECO:0007669"/>
    <property type="project" value="InterPro"/>
</dbReference>
<dbReference type="Pfam" id="PF07378">
    <property type="entry name" value="FlbT"/>
    <property type="match status" value="1"/>
</dbReference>
<keyword evidence="1" id="KW-0694">RNA-binding</keyword>
<protein>
    <submittedName>
        <fullName evidence="2">Flagellum biosynthesis repressor protein FlbT</fullName>
    </submittedName>
</protein>
<organism evidence="2">
    <name type="scientific">hydrothermal vent metagenome</name>
    <dbReference type="NCBI Taxonomy" id="652676"/>
    <lineage>
        <taxon>unclassified sequences</taxon>
        <taxon>metagenomes</taxon>
        <taxon>ecological metagenomes</taxon>
    </lineage>
</organism>
<name>A0A3B0RFR5_9ZZZZ</name>
<reference evidence="2" key="1">
    <citation type="submission" date="2018-06" db="EMBL/GenBank/DDBJ databases">
        <authorList>
            <person name="Zhirakovskaya E."/>
        </authorList>
    </citation>
    <scope>NUCLEOTIDE SEQUENCE</scope>
</reference>
<dbReference type="NCBIfam" id="NF001995">
    <property type="entry name" value="PRK00794.1-1"/>
    <property type="match status" value="1"/>
</dbReference>
<dbReference type="InterPro" id="IPR009967">
    <property type="entry name" value="Flagellum_FlbT"/>
</dbReference>
<proteinExistence type="predicted"/>
<dbReference type="AlphaFoldDB" id="A0A3B0RFR5"/>
<gene>
    <name evidence="2" type="ORF">MNBD_ALPHA06-651</name>
</gene>
<dbReference type="GO" id="GO:0006402">
    <property type="term" value="P:mRNA catabolic process"/>
    <property type="evidence" value="ECO:0007669"/>
    <property type="project" value="InterPro"/>
</dbReference>
<evidence type="ECO:0000256" key="1">
    <source>
        <dbReference type="ARBA" id="ARBA00022884"/>
    </source>
</evidence>
<dbReference type="EMBL" id="UOEE01000116">
    <property type="protein sequence ID" value="VAV90771.1"/>
    <property type="molecule type" value="Genomic_DNA"/>
</dbReference>
<sequence>MPLKLSLKPGEKFVLNGAVIQNGDRRANLVLQNQASILREKDIMQEVEATTPARRVYFPVMVMYLDPDNGEDMYSEFVLKMTEFMSAIKNPEMLSQCVGVSREVMAGNYYRALNKCRKLIAYEEGSLAHVVDSVPKSIQSG</sequence>